<dbReference type="Proteomes" id="UP001285521">
    <property type="component" value="Unassembled WGS sequence"/>
</dbReference>
<organism evidence="1 2">
    <name type="scientific">Lentzea miocenica</name>
    <dbReference type="NCBI Taxonomy" id="3095431"/>
    <lineage>
        <taxon>Bacteria</taxon>
        <taxon>Bacillati</taxon>
        <taxon>Actinomycetota</taxon>
        <taxon>Actinomycetes</taxon>
        <taxon>Pseudonocardiales</taxon>
        <taxon>Pseudonocardiaceae</taxon>
        <taxon>Lentzea</taxon>
    </lineage>
</organism>
<keyword evidence="2" id="KW-1185">Reference proteome</keyword>
<name>A0ABU4T5W4_9PSEU</name>
<reference evidence="1 2" key="1">
    <citation type="submission" date="2023-11" db="EMBL/GenBank/DDBJ databases">
        <title>Lentzea sokolovensis, sp. nov., Lentzea kristufkii, sp. nov., and Lentzea miocenensis, sp. nov., rare actinobacteria from Sokolov Coal Basin, Miocene lacustrine sediment, Czech Republic.</title>
        <authorList>
            <person name="Lara A."/>
            <person name="Kotroba L."/>
            <person name="Nouioui I."/>
            <person name="Neumann-Schaal M."/>
            <person name="Mast Y."/>
            <person name="Chronakova A."/>
        </authorList>
    </citation>
    <scope>NUCLEOTIDE SEQUENCE [LARGE SCALE GENOMIC DNA]</scope>
    <source>
        <strain evidence="1 2">BCCO 10_0856</strain>
    </source>
</reference>
<dbReference type="EMBL" id="JAXAVW010000021">
    <property type="protein sequence ID" value="MDX8033474.1"/>
    <property type="molecule type" value="Genomic_DNA"/>
</dbReference>
<sequence>MIIDGLATFTQNSFLEKTVLVAWTTGTSSSIRQLLGPSCCWMRL</sequence>
<comment type="caution">
    <text evidence="1">The sequence shown here is derived from an EMBL/GenBank/DDBJ whole genome shotgun (WGS) entry which is preliminary data.</text>
</comment>
<protein>
    <submittedName>
        <fullName evidence="1">Uncharacterized protein</fullName>
    </submittedName>
</protein>
<evidence type="ECO:0000313" key="2">
    <source>
        <dbReference type="Proteomes" id="UP001285521"/>
    </source>
</evidence>
<gene>
    <name evidence="1" type="ORF">SK803_24920</name>
</gene>
<reference evidence="1 2" key="2">
    <citation type="submission" date="2023-11" db="EMBL/GenBank/DDBJ databases">
        <authorList>
            <person name="Lara A.C."/>
            <person name="Chronakova A."/>
        </authorList>
    </citation>
    <scope>NUCLEOTIDE SEQUENCE [LARGE SCALE GENOMIC DNA]</scope>
    <source>
        <strain evidence="1 2">BCCO 10_0856</strain>
    </source>
</reference>
<evidence type="ECO:0000313" key="1">
    <source>
        <dbReference type="EMBL" id="MDX8033474.1"/>
    </source>
</evidence>
<proteinExistence type="predicted"/>
<accession>A0ABU4T5W4</accession>